<keyword evidence="2" id="KW-1185">Reference proteome</keyword>
<dbReference type="Ensembl" id="ENSSSUT00005020403.1">
    <property type="protein sequence ID" value="ENSSSUP00005017906.1"/>
    <property type="gene ID" value="ENSSSUG00005011556.1"/>
</dbReference>
<dbReference type="PANTHER" id="PTHR39063">
    <property type="entry name" value="ORAL-FACIAL-DIGITAL SYNDROME 1 PROTEIN HOMOLOG"/>
    <property type="match status" value="1"/>
</dbReference>
<dbReference type="GO" id="GO:0060287">
    <property type="term" value="P:epithelial cilium movement involved in determination of left/right asymmetry"/>
    <property type="evidence" value="ECO:0007669"/>
    <property type="project" value="TreeGrafter"/>
</dbReference>
<evidence type="ECO:0000313" key="1">
    <source>
        <dbReference type="Ensembl" id="ENSSSUP00005017906.1"/>
    </source>
</evidence>
<reference evidence="1" key="2">
    <citation type="submission" date="2025-09" db="UniProtKB">
        <authorList>
            <consortium name="Ensembl"/>
        </authorList>
    </citation>
    <scope>IDENTIFICATION</scope>
</reference>
<dbReference type="InterPro" id="IPR055289">
    <property type="entry name" value="OFD1"/>
</dbReference>
<dbReference type="Proteomes" id="UP000472268">
    <property type="component" value="Unplaced"/>
</dbReference>
<dbReference type="GO" id="GO:0005813">
    <property type="term" value="C:centrosome"/>
    <property type="evidence" value="ECO:0007669"/>
    <property type="project" value="TreeGrafter"/>
</dbReference>
<organism evidence="1 2">
    <name type="scientific">Suricata suricatta</name>
    <name type="common">Meerkat</name>
    <dbReference type="NCBI Taxonomy" id="37032"/>
    <lineage>
        <taxon>Eukaryota</taxon>
        <taxon>Metazoa</taxon>
        <taxon>Chordata</taxon>
        <taxon>Craniata</taxon>
        <taxon>Vertebrata</taxon>
        <taxon>Euteleostomi</taxon>
        <taxon>Mammalia</taxon>
        <taxon>Eutheria</taxon>
        <taxon>Laurasiatheria</taxon>
        <taxon>Carnivora</taxon>
        <taxon>Feliformia</taxon>
        <taxon>Herpestidae</taxon>
        <taxon>Suricata</taxon>
    </lineage>
</organism>
<sequence>MHRVTNRELQPRSISVEGSALLIAASNSLVANHLKSCGYECSRSVFFSETGLAAEKVFTMQDLLELLKINPESSLYKSLVGLFSFYNLLCQLTITEQLS</sequence>
<dbReference type="PANTHER" id="PTHR39063:SF1">
    <property type="entry name" value="OFD1 CENTRIOLE AND CENTRIOLAR SATELLITE PROTEIN"/>
    <property type="match status" value="1"/>
</dbReference>
<dbReference type="AlphaFoldDB" id="A0A673U8U7"/>
<dbReference type="InterPro" id="IPR006594">
    <property type="entry name" value="LisH"/>
</dbReference>
<dbReference type="Pfam" id="PF16045">
    <property type="entry name" value="LisH_2"/>
    <property type="match status" value="1"/>
</dbReference>
<dbReference type="GO" id="GO:0005576">
    <property type="term" value="C:extracellular region"/>
    <property type="evidence" value="ECO:0007669"/>
    <property type="project" value="GOC"/>
</dbReference>
<proteinExistence type="predicted"/>
<dbReference type="PROSITE" id="PS50896">
    <property type="entry name" value="LISH"/>
    <property type="match status" value="1"/>
</dbReference>
<protein>
    <submittedName>
        <fullName evidence="1">Uncharacterized protein</fullName>
    </submittedName>
</protein>
<dbReference type="OMA" id="SSHDICH"/>
<reference evidence="1" key="1">
    <citation type="submission" date="2025-08" db="UniProtKB">
        <authorList>
            <consortium name="Ensembl"/>
        </authorList>
    </citation>
    <scope>IDENTIFICATION</scope>
</reference>
<evidence type="ECO:0000313" key="2">
    <source>
        <dbReference type="Proteomes" id="UP000472268"/>
    </source>
</evidence>
<name>A0A673U8U7_SURSU</name>
<dbReference type="GO" id="GO:0036064">
    <property type="term" value="C:ciliary basal body"/>
    <property type="evidence" value="ECO:0007669"/>
    <property type="project" value="TreeGrafter"/>
</dbReference>
<accession>A0A673U8U7</accession>